<evidence type="ECO:0000256" key="2">
    <source>
        <dbReference type="ARBA" id="ARBA00007395"/>
    </source>
</evidence>
<dbReference type="PANTHER" id="PTHR30333">
    <property type="entry name" value="CYTOCHROME C-TYPE PROTEIN"/>
    <property type="match status" value="1"/>
</dbReference>
<dbReference type="SUPFAM" id="SSF48695">
    <property type="entry name" value="Multiheme cytochromes"/>
    <property type="match status" value="1"/>
</dbReference>
<protein>
    <submittedName>
        <fullName evidence="13">Cytochrome C nitrite reductase</fullName>
    </submittedName>
</protein>
<proteinExistence type="inferred from homology"/>
<dbReference type="InterPro" id="IPR036280">
    <property type="entry name" value="Multihaem_cyt_sf"/>
</dbReference>
<keyword evidence="10" id="KW-0408">Iron</keyword>
<keyword evidence="4" id="KW-1003">Cell membrane</keyword>
<dbReference type="Pfam" id="PF03264">
    <property type="entry name" value="Cytochrom_NNT"/>
    <property type="match status" value="1"/>
</dbReference>
<keyword evidence="9" id="KW-1133">Transmembrane helix</keyword>
<dbReference type="GO" id="GO:0005886">
    <property type="term" value="C:plasma membrane"/>
    <property type="evidence" value="ECO:0007669"/>
    <property type="project" value="UniProtKB-SubCell"/>
</dbReference>
<evidence type="ECO:0000313" key="13">
    <source>
        <dbReference type="EMBL" id="AQS59102.1"/>
    </source>
</evidence>
<dbReference type="Proteomes" id="UP000189464">
    <property type="component" value="Chromosome"/>
</dbReference>
<evidence type="ECO:0000259" key="12">
    <source>
        <dbReference type="Pfam" id="PF03264"/>
    </source>
</evidence>
<feature type="domain" description="NapC/NirT cytochrome c N-terminal" evidence="12">
    <location>
        <begin position="6"/>
        <end position="146"/>
    </location>
</feature>
<dbReference type="STRING" id="1833852.B0537_08410"/>
<keyword evidence="6" id="KW-0812">Transmembrane</keyword>
<keyword evidence="14" id="KW-1185">Reference proteome</keyword>
<evidence type="ECO:0000256" key="3">
    <source>
        <dbReference type="ARBA" id="ARBA00022448"/>
    </source>
</evidence>
<dbReference type="InterPro" id="IPR038266">
    <property type="entry name" value="NapC/NirT_cytc_sf"/>
</dbReference>
<dbReference type="GO" id="GO:0009055">
    <property type="term" value="F:electron transfer activity"/>
    <property type="evidence" value="ECO:0007669"/>
    <property type="project" value="TreeGrafter"/>
</dbReference>
<keyword evidence="8" id="KW-0249">Electron transport</keyword>
<keyword evidence="5" id="KW-0349">Heme</keyword>
<evidence type="ECO:0000256" key="9">
    <source>
        <dbReference type="ARBA" id="ARBA00022989"/>
    </source>
</evidence>
<dbReference type="KEGG" id="dfg:B0537_08410"/>
<dbReference type="AlphaFoldDB" id="A0A1S6IWG5"/>
<dbReference type="InterPro" id="IPR005126">
    <property type="entry name" value="NapC/NirT_cyt_c_N"/>
</dbReference>
<dbReference type="InterPro" id="IPR051174">
    <property type="entry name" value="Cytochrome_c-type_ET"/>
</dbReference>
<dbReference type="GO" id="GO:0046872">
    <property type="term" value="F:metal ion binding"/>
    <property type="evidence" value="ECO:0007669"/>
    <property type="project" value="UniProtKB-KW"/>
</dbReference>
<dbReference type="PANTHER" id="PTHR30333:SF1">
    <property type="entry name" value="CYTOCHROME C-TYPE PROTEIN NAPC"/>
    <property type="match status" value="1"/>
</dbReference>
<accession>A0A1S6IWG5</accession>
<name>A0A1S6IWG5_9FIRM</name>
<sequence>MKRTLLLSLLVLSLVGLLGIFSTKLPPLSKKLDGPEFCGSCHVMAPWVDTYLKSSHKGEATCGGCHIPHNFISGAFYKAFTGTRDGLYMIIGKIPESFQISWHGAKVVNDNCYSCHAEVMKRVGYPLAERDKNCFDCHRNMPHDRMDIKEGGKPQ</sequence>
<dbReference type="RefSeq" id="WP_077714179.1">
    <property type="nucleotide sequence ID" value="NZ_CP019698.1"/>
</dbReference>
<organism evidence="13 14">
    <name type="scientific">Desulforamulus ferrireducens</name>
    <dbReference type="NCBI Taxonomy" id="1833852"/>
    <lineage>
        <taxon>Bacteria</taxon>
        <taxon>Bacillati</taxon>
        <taxon>Bacillota</taxon>
        <taxon>Clostridia</taxon>
        <taxon>Eubacteriales</taxon>
        <taxon>Peptococcaceae</taxon>
        <taxon>Desulforamulus</taxon>
    </lineage>
</organism>
<keyword evidence="3" id="KW-0813">Transport</keyword>
<evidence type="ECO:0000256" key="10">
    <source>
        <dbReference type="ARBA" id="ARBA00023004"/>
    </source>
</evidence>
<dbReference type="EMBL" id="CP019698">
    <property type="protein sequence ID" value="AQS59102.1"/>
    <property type="molecule type" value="Genomic_DNA"/>
</dbReference>
<evidence type="ECO:0000256" key="8">
    <source>
        <dbReference type="ARBA" id="ARBA00022982"/>
    </source>
</evidence>
<evidence type="ECO:0000256" key="6">
    <source>
        <dbReference type="ARBA" id="ARBA00022692"/>
    </source>
</evidence>
<evidence type="ECO:0000256" key="7">
    <source>
        <dbReference type="ARBA" id="ARBA00022723"/>
    </source>
</evidence>
<comment type="subcellular location">
    <subcellularLocation>
        <location evidence="1">Cell membrane</location>
    </subcellularLocation>
</comment>
<reference evidence="13 14" key="1">
    <citation type="journal article" date="2016" name="Int. J. Syst. Evol. Microbiol.">
        <title>Desulfotomaculum ferrireducens sp. nov., a moderately thermophilic sulfate-reducing and dissimilatory Fe(III)-reducing bacterium isolated from compost.</title>
        <authorList>
            <person name="Yang G."/>
            <person name="Guo J."/>
            <person name="Zhuang L."/>
            <person name="Yuan Y."/>
            <person name="Zhou S."/>
        </authorList>
    </citation>
    <scope>NUCLEOTIDE SEQUENCE [LARGE SCALE GENOMIC DNA]</scope>
    <source>
        <strain evidence="13 14">GSS09</strain>
    </source>
</reference>
<evidence type="ECO:0000256" key="5">
    <source>
        <dbReference type="ARBA" id="ARBA00022617"/>
    </source>
</evidence>
<keyword evidence="7" id="KW-0479">Metal-binding</keyword>
<evidence type="ECO:0000256" key="11">
    <source>
        <dbReference type="ARBA" id="ARBA00023136"/>
    </source>
</evidence>
<dbReference type="Gene3D" id="1.10.3820.10">
    <property type="entry name" value="Di-heme elbow motif domain"/>
    <property type="match status" value="1"/>
</dbReference>
<evidence type="ECO:0000256" key="1">
    <source>
        <dbReference type="ARBA" id="ARBA00004236"/>
    </source>
</evidence>
<comment type="similarity">
    <text evidence="2">Belongs to the NapC/NirT/NrfH family.</text>
</comment>
<evidence type="ECO:0000313" key="14">
    <source>
        <dbReference type="Proteomes" id="UP000189464"/>
    </source>
</evidence>
<evidence type="ECO:0000256" key="4">
    <source>
        <dbReference type="ARBA" id="ARBA00022475"/>
    </source>
</evidence>
<keyword evidence="11" id="KW-0472">Membrane</keyword>
<dbReference type="GO" id="GO:0009061">
    <property type="term" value="P:anaerobic respiration"/>
    <property type="evidence" value="ECO:0007669"/>
    <property type="project" value="TreeGrafter"/>
</dbReference>
<dbReference type="OrthoDB" id="9791652at2"/>
<gene>
    <name evidence="13" type="ORF">B0537_08410</name>
</gene>